<dbReference type="Pfam" id="PF03982">
    <property type="entry name" value="DAGAT"/>
    <property type="match status" value="1"/>
</dbReference>
<evidence type="ECO:0000256" key="2">
    <source>
        <dbReference type="ARBA" id="ARBA00022679"/>
    </source>
</evidence>
<dbReference type="SUPFAM" id="SSF53474">
    <property type="entry name" value="alpha/beta-Hydrolases"/>
    <property type="match status" value="1"/>
</dbReference>
<keyword evidence="2 5" id="KW-0808">Transferase</keyword>
<evidence type="ECO:0000256" key="3">
    <source>
        <dbReference type="ARBA" id="ARBA00023315"/>
    </source>
</evidence>
<keyword evidence="3 5" id="KW-0012">Acyltransferase</keyword>
<dbReference type="AlphaFoldDB" id="A0A699HCR6"/>
<proteinExistence type="inferred from homology"/>
<name>A0A699HCR6_TANCI</name>
<protein>
    <submittedName>
        <fullName evidence="5">Acyltransferase-like protein At3g26840, chloroplastic</fullName>
    </submittedName>
</protein>
<evidence type="ECO:0000259" key="4">
    <source>
        <dbReference type="Pfam" id="PF00561"/>
    </source>
</evidence>
<dbReference type="InterPro" id="IPR029058">
    <property type="entry name" value="AB_hydrolase_fold"/>
</dbReference>
<organism evidence="5">
    <name type="scientific">Tanacetum cinerariifolium</name>
    <name type="common">Dalmatian daisy</name>
    <name type="synonym">Chrysanthemum cinerariifolium</name>
    <dbReference type="NCBI Taxonomy" id="118510"/>
    <lineage>
        <taxon>Eukaryota</taxon>
        <taxon>Viridiplantae</taxon>
        <taxon>Streptophyta</taxon>
        <taxon>Embryophyta</taxon>
        <taxon>Tracheophyta</taxon>
        <taxon>Spermatophyta</taxon>
        <taxon>Magnoliopsida</taxon>
        <taxon>eudicotyledons</taxon>
        <taxon>Gunneridae</taxon>
        <taxon>Pentapetalae</taxon>
        <taxon>asterids</taxon>
        <taxon>campanulids</taxon>
        <taxon>Asterales</taxon>
        <taxon>Asteraceae</taxon>
        <taxon>Asteroideae</taxon>
        <taxon>Anthemideae</taxon>
        <taxon>Anthemidinae</taxon>
        <taxon>Tanacetum</taxon>
    </lineage>
</organism>
<comment type="caution">
    <text evidence="5">The sequence shown here is derived from an EMBL/GenBank/DDBJ whole genome shotgun (WGS) entry which is preliminary data.</text>
</comment>
<dbReference type="Gene3D" id="3.40.50.1820">
    <property type="entry name" value="alpha/beta hydrolase"/>
    <property type="match status" value="1"/>
</dbReference>
<comment type="similarity">
    <text evidence="1">Belongs to the diacylglycerol acyltransferase family.</text>
</comment>
<accession>A0A699HCR6</accession>
<gene>
    <name evidence="5" type="ORF">Tci_361511</name>
</gene>
<dbReference type="InterPro" id="IPR007130">
    <property type="entry name" value="DAGAT"/>
</dbReference>
<reference evidence="5" key="1">
    <citation type="journal article" date="2019" name="Sci. Rep.">
        <title>Draft genome of Tanacetum cinerariifolium, the natural source of mosquito coil.</title>
        <authorList>
            <person name="Yamashiro T."/>
            <person name="Shiraishi A."/>
            <person name="Satake H."/>
            <person name="Nakayama K."/>
        </authorList>
    </citation>
    <scope>NUCLEOTIDE SEQUENCE</scope>
</reference>
<dbReference type="PANTHER" id="PTHR22753:SF24">
    <property type="entry name" value="ESTERASE_LIPASE_THIOESTERASE FAMILY PROTEIN"/>
    <property type="match status" value="1"/>
</dbReference>
<feature type="domain" description="AB hydrolase-1" evidence="4">
    <location>
        <begin position="129"/>
        <end position="341"/>
    </location>
</feature>
<dbReference type="GO" id="GO:0016787">
    <property type="term" value="F:hydrolase activity"/>
    <property type="evidence" value="ECO:0007669"/>
    <property type="project" value="UniProtKB-ARBA"/>
</dbReference>
<sequence>MLTSSIYAIPITVKRTTVNTRFKQPLFTARLSTLKTSTSKFQNEDECFKTKEVKGRRLSLKDYFQESKDMLMKSDGGPPRWFSPLECGCARLNNAPLLLSLPGVDGTGLSLLLHHTRLAKIFDIWCLHIPAMDRTSFTDLVKLVEDTIRSETDNFPDRPIYLVGESIGGCLALAAAARTPHIDLVLVLANPATSFGKSRLQPLVPILKMIPEHIRPGLPYLMSILTGVPSRMVTSTAEKGLTSQQKLTNLSETAAALFSYLSDLGKVLTVEMVLWKLKMLESGCTYSNSGLHSVSAQTLILSSGNDQILPSLEEGERLGKILPKCQIRKFTDCGHLLFLEEKFDPVTVIKGAGYYRRGKHTDYASDFLPPSSQEMKDIVDSAKWLDDVTSPVMLSTLENGKIVRSLSGIPSEGPVLFVGCHNLLGFEVAPMIRRFIIERNIIIRGVAHPMLFKQLTEGQMPDLATYDVTRLMGAVPVSASNLYKLFSMKSYVLLYPGGVREALHRKGEEYTLFWPDQSEFVRMAARFGATIIPFGAVGEDDYAQLVLDYEDQMKIPFLKDLVKRTTDESIKLRTHLKGDVGNQDLHMPVFLPKVPGRRRQELRNKEKAHELYTEVKREVEKCLDYCKTKREYDPYRNIIPRTMYQATHGMDTEVPTFDLD</sequence>
<dbReference type="EMBL" id="BKCJ010137347">
    <property type="protein sequence ID" value="GEX89536.1"/>
    <property type="molecule type" value="Genomic_DNA"/>
</dbReference>
<dbReference type="PANTHER" id="PTHR22753">
    <property type="entry name" value="TRANSMEMBRANE PROTEIN 68"/>
    <property type="match status" value="1"/>
</dbReference>
<evidence type="ECO:0000256" key="1">
    <source>
        <dbReference type="ARBA" id="ARBA00005420"/>
    </source>
</evidence>
<dbReference type="InterPro" id="IPR000073">
    <property type="entry name" value="AB_hydrolase_1"/>
</dbReference>
<dbReference type="Pfam" id="PF00561">
    <property type="entry name" value="Abhydrolase_1"/>
    <property type="match status" value="1"/>
</dbReference>
<dbReference type="GO" id="GO:0004144">
    <property type="term" value="F:diacylglycerol O-acyltransferase activity"/>
    <property type="evidence" value="ECO:0007669"/>
    <property type="project" value="UniProtKB-ARBA"/>
</dbReference>
<dbReference type="GO" id="GO:0019432">
    <property type="term" value="P:triglyceride biosynthetic process"/>
    <property type="evidence" value="ECO:0007669"/>
    <property type="project" value="UniProtKB-ARBA"/>
</dbReference>
<dbReference type="CDD" id="cd07987">
    <property type="entry name" value="LPLAT_MGAT-like"/>
    <property type="match status" value="1"/>
</dbReference>
<evidence type="ECO:0000313" key="5">
    <source>
        <dbReference type="EMBL" id="GEX89536.1"/>
    </source>
</evidence>
<dbReference type="GO" id="GO:0016020">
    <property type="term" value="C:membrane"/>
    <property type="evidence" value="ECO:0007669"/>
    <property type="project" value="TreeGrafter"/>
</dbReference>